<gene>
    <name evidence="1" type="ORF">GPUH_LOCUS265</name>
</gene>
<evidence type="ECO:0000313" key="3">
    <source>
        <dbReference type="WBParaSite" id="GPUH_0000026401-mRNA-1"/>
    </source>
</evidence>
<organism evidence="3">
    <name type="scientific">Gongylonema pulchrum</name>
    <dbReference type="NCBI Taxonomy" id="637853"/>
    <lineage>
        <taxon>Eukaryota</taxon>
        <taxon>Metazoa</taxon>
        <taxon>Ecdysozoa</taxon>
        <taxon>Nematoda</taxon>
        <taxon>Chromadorea</taxon>
        <taxon>Rhabditida</taxon>
        <taxon>Spirurina</taxon>
        <taxon>Spiruromorpha</taxon>
        <taxon>Spiruroidea</taxon>
        <taxon>Gongylonematidae</taxon>
        <taxon>Gongylonema</taxon>
    </lineage>
</organism>
<reference evidence="3" key="1">
    <citation type="submission" date="2016-06" db="UniProtKB">
        <authorList>
            <consortium name="WormBaseParasite"/>
        </authorList>
    </citation>
    <scope>IDENTIFICATION</scope>
</reference>
<sequence length="211" mass="24581">MRSGLLQRGFLIEAENLKLNETAKKKNALQRELVVSGFGLARAYQMLRDAHSPNPHLTYPHVHFKAGINIMGLYNPDTWTIACLLGFVITAYANNAIHENLSEFHDMFQKRSVLVKVLHYKKTVVLQVMVYLRKPTRFSTFYPLCFHTNHDKMALIRNVREQILDAINDYNEVYAQFSLKNAELERFKKEYVGETRYRMEEGMKNLSYNGS</sequence>
<keyword evidence="2" id="KW-1185">Reference proteome</keyword>
<dbReference type="AlphaFoldDB" id="A0A183CUX4"/>
<name>A0A183CUX4_9BILA</name>
<dbReference type="WBParaSite" id="GPUH_0000026401-mRNA-1">
    <property type="protein sequence ID" value="GPUH_0000026401-mRNA-1"/>
    <property type="gene ID" value="GPUH_0000026401"/>
</dbReference>
<reference evidence="1 2" key="2">
    <citation type="submission" date="2018-11" db="EMBL/GenBank/DDBJ databases">
        <authorList>
            <consortium name="Pathogen Informatics"/>
        </authorList>
    </citation>
    <scope>NUCLEOTIDE SEQUENCE [LARGE SCALE GENOMIC DNA]</scope>
</reference>
<evidence type="ECO:0000313" key="1">
    <source>
        <dbReference type="EMBL" id="VDK27716.1"/>
    </source>
</evidence>
<dbReference type="Proteomes" id="UP000271098">
    <property type="component" value="Unassembled WGS sequence"/>
</dbReference>
<dbReference type="EMBL" id="UYRT01000204">
    <property type="protein sequence ID" value="VDK27716.1"/>
    <property type="molecule type" value="Genomic_DNA"/>
</dbReference>
<proteinExistence type="predicted"/>
<accession>A0A183CUX4</accession>
<protein>
    <submittedName>
        <fullName evidence="3">Protein kinase domain-containing protein</fullName>
    </submittedName>
</protein>
<evidence type="ECO:0000313" key="2">
    <source>
        <dbReference type="Proteomes" id="UP000271098"/>
    </source>
</evidence>